<accession>A0A8J3S0W1</accession>
<keyword evidence="6" id="KW-1185">Reference proteome</keyword>
<dbReference type="RefSeq" id="WP_068922989.1">
    <property type="nucleotide sequence ID" value="NZ_BMQP01000002.1"/>
</dbReference>
<protein>
    <recommendedName>
        <fullName evidence="4">Nudix hydrolase domain-containing protein</fullName>
    </recommendedName>
</protein>
<organism evidence="5 6">
    <name type="scientific">Planobispora rosea</name>
    <dbReference type="NCBI Taxonomy" id="35762"/>
    <lineage>
        <taxon>Bacteria</taxon>
        <taxon>Bacillati</taxon>
        <taxon>Actinomycetota</taxon>
        <taxon>Actinomycetes</taxon>
        <taxon>Streptosporangiales</taxon>
        <taxon>Streptosporangiaceae</taxon>
        <taxon>Planobispora</taxon>
    </lineage>
</organism>
<name>A0A8J3S0W1_PLARO</name>
<evidence type="ECO:0000259" key="4">
    <source>
        <dbReference type="PROSITE" id="PS51462"/>
    </source>
</evidence>
<dbReference type="InterPro" id="IPR000086">
    <property type="entry name" value="NUDIX_hydrolase_dom"/>
</dbReference>
<dbReference type="CDD" id="cd18876">
    <property type="entry name" value="NUDIX_Hydrolase"/>
    <property type="match status" value="1"/>
</dbReference>
<keyword evidence="3" id="KW-0460">Magnesium</keyword>
<reference evidence="5" key="1">
    <citation type="submission" date="2021-01" db="EMBL/GenBank/DDBJ databases">
        <title>Whole genome shotgun sequence of Planobispora rosea NBRC 15558.</title>
        <authorList>
            <person name="Komaki H."/>
            <person name="Tamura T."/>
        </authorList>
    </citation>
    <scope>NUCLEOTIDE SEQUENCE</scope>
    <source>
        <strain evidence="5">NBRC 15558</strain>
    </source>
</reference>
<dbReference type="Pfam" id="PF00293">
    <property type="entry name" value="NUDIX"/>
    <property type="match status" value="1"/>
</dbReference>
<dbReference type="EMBL" id="BOOI01000017">
    <property type="protein sequence ID" value="GIH83712.1"/>
    <property type="molecule type" value="Genomic_DNA"/>
</dbReference>
<evidence type="ECO:0000256" key="2">
    <source>
        <dbReference type="ARBA" id="ARBA00022801"/>
    </source>
</evidence>
<comment type="caution">
    <text evidence="5">The sequence shown here is derived from an EMBL/GenBank/DDBJ whole genome shotgun (WGS) entry which is preliminary data.</text>
</comment>
<dbReference type="InterPro" id="IPR020476">
    <property type="entry name" value="Nudix_hydrolase"/>
</dbReference>
<evidence type="ECO:0000313" key="5">
    <source>
        <dbReference type="EMBL" id="GIH83712.1"/>
    </source>
</evidence>
<feature type="domain" description="Nudix hydrolase" evidence="4">
    <location>
        <begin position="16"/>
        <end position="145"/>
    </location>
</feature>
<dbReference type="GO" id="GO:0016787">
    <property type="term" value="F:hydrolase activity"/>
    <property type="evidence" value="ECO:0007669"/>
    <property type="project" value="UniProtKB-KW"/>
</dbReference>
<dbReference type="AlphaFoldDB" id="A0A8J3S0W1"/>
<dbReference type="PROSITE" id="PS51462">
    <property type="entry name" value="NUDIX"/>
    <property type="match status" value="1"/>
</dbReference>
<dbReference type="Gene3D" id="3.90.79.10">
    <property type="entry name" value="Nucleoside Triphosphate Pyrophosphohydrolase"/>
    <property type="match status" value="1"/>
</dbReference>
<evidence type="ECO:0000256" key="1">
    <source>
        <dbReference type="ARBA" id="ARBA00001946"/>
    </source>
</evidence>
<dbReference type="PANTHER" id="PTHR43046">
    <property type="entry name" value="GDP-MANNOSE MANNOSYL HYDROLASE"/>
    <property type="match status" value="1"/>
</dbReference>
<dbReference type="PROSITE" id="PS51257">
    <property type="entry name" value="PROKAR_LIPOPROTEIN"/>
    <property type="match status" value="1"/>
</dbReference>
<dbReference type="PRINTS" id="PR00502">
    <property type="entry name" value="NUDIXFAMILY"/>
</dbReference>
<sequence>MSKPLLDPEQWYATLPTAFVSACLLLTDADDRVLVVKPSYRPYWMIPGGIVEAGELPQECAAREIGEELSLDVRAGGLLVVQWSPPVDDRPRAMVNFLFEGGTVADPAGIRLQEDELDDAAFLPWDEAAARLAFHTVPRLLAARRARESGQPVYLSDVFPAAGG</sequence>
<dbReference type="PANTHER" id="PTHR43046:SF12">
    <property type="entry name" value="GDP-MANNOSE MANNOSYL HYDROLASE"/>
    <property type="match status" value="1"/>
</dbReference>
<keyword evidence="2" id="KW-0378">Hydrolase</keyword>
<dbReference type="Proteomes" id="UP000655044">
    <property type="component" value="Unassembled WGS sequence"/>
</dbReference>
<dbReference type="OrthoDB" id="4247482at2"/>
<dbReference type="SUPFAM" id="SSF55811">
    <property type="entry name" value="Nudix"/>
    <property type="match status" value="1"/>
</dbReference>
<dbReference type="InterPro" id="IPR015797">
    <property type="entry name" value="NUDIX_hydrolase-like_dom_sf"/>
</dbReference>
<comment type="cofactor">
    <cofactor evidence="1">
        <name>Mg(2+)</name>
        <dbReference type="ChEBI" id="CHEBI:18420"/>
    </cofactor>
</comment>
<evidence type="ECO:0000256" key="3">
    <source>
        <dbReference type="ARBA" id="ARBA00022842"/>
    </source>
</evidence>
<gene>
    <name evidence="5" type="ORF">Pro02_21200</name>
</gene>
<proteinExistence type="predicted"/>
<evidence type="ECO:0000313" key="6">
    <source>
        <dbReference type="Proteomes" id="UP000655044"/>
    </source>
</evidence>